<comment type="caution">
    <text evidence="2">The sequence shown here is derived from an EMBL/GenBank/DDBJ whole genome shotgun (WGS) entry which is preliminary data.</text>
</comment>
<dbReference type="RefSeq" id="WP_136432861.1">
    <property type="nucleotide sequence ID" value="NZ_JBHSNS010000004.1"/>
</dbReference>
<proteinExistence type="predicted"/>
<dbReference type="Pfam" id="PF25872">
    <property type="entry name" value="HTH_77"/>
    <property type="match status" value="1"/>
</dbReference>
<keyword evidence="2" id="KW-0067">ATP-binding</keyword>
<dbReference type="InterPro" id="IPR058852">
    <property type="entry name" value="HTH_77"/>
</dbReference>
<feature type="domain" description="Winged helix-turn-helix" evidence="1">
    <location>
        <begin position="43"/>
        <end position="119"/>
    </location>
</feature>
<sequence>MSPSELLDRLRGHWLLLDMGSRSAPERHRTMAACIEWSSTLCSAAERDLWERLSVFAGGAEIDAIQHVAADADPSATRDSVARLVQSLVDKSILTIERREDRSRYRMHEVLRQFGLERLELAGSLKSARRTHRDFYADLLARVDADWMSSRQVDWMRRVRREEANLRLALEFCCTEPGEAAAGLELASRLRENAPAYFALNEIRGWLHRLLLLVPEHDLSRFRGLRAACWLAVLQGDRQAAGLLLAEARRLADEIGAPAVALVDQATGYH</sequence>
<dbReference type="Proteomes" id="UP001596072">
    <property type="component" value="Unassembled WGS sequence"/>
</dbReference>
<keyword evidence="3" id="KW-1185">Reference proteome</keyword>
<gene>
    <name evidence="2" type="ORF">ACFPQB_10445</name>
</gene>
<protein>
    <submittedName>
        <fullName evidence="2">ATP-binding protein</fullName>
    </submittedName>
</protein>
<evidence type="ECO:0000313" key="2">
    <source>
        <dbReference type="EMBL" id="MFC5729336.1"/>
    </source>
</evidence>
<evidence type="ECO:0000259" key="1">
    <source>
        <dbReference type="Pfam" id="PF25872"/>
    </source>
</evidence>
<reference evidence="3" key="1">
    <citation type="journal article" date="2019" name="Int. J. Syst. Evol. Microbiol.">
        <title>The Global Catalogue of Microorganisms (GCM) 10K type strain sequencing project: providing services to taxonomists for standard genome sequencing and annotation.</title>
        <authorList>
            <consortium name="The Broad Institute Genomics Platform"/>
            <consortium name="The Broad Institute Genome Sequencing Center for Infectious Disease"/>
            <person name="Wu L."/>
            <person name="Ma J."/>
        </authorList>
    </citation>
    <scope>NUCLEOTIDE SEQUENCE [LARGE SCALE GENOMIC DNA]</scope>
    <source>
        <strain evidence="3">YIM 94188</strain>
    </source>
</reference>
<organism evidence="2 3">
    <name type="scientific">Nocardioides vastitatis</name>
    <dbReference type="NCBI Taxonomy" id="2568655"/>
    <lineage>
        <taxon>Bacteria</taxon>
        <taxon>Bacillati</taxon>
        <taxon>Actinomycetota</taxon>
        <taxon>Actinomycetes</taxon>
        <taxon>Propionibacteriales</taxon>
        <taxon>Nocardioidaceae</taxon>
        <taxon>Nocardioides</taxon>
    </lineage>
</organism>
<name>A0ABW0ZEA2_9ACTN</name>
<dbReference type="GO" id="GO:0005524">
    <property type="term" value="F:ATP binding"/>
    <property type="evidence" value="ECO:0007669"/>
    <property type="project" value="UniProtKB-KW"/>
</dbReference>
<accession>A0ABW0ZEA2</accession>
<dbReference type="EMBL" id="JBHSNS010000004">
    <property type="protein sequence ID" value="MFC5729336.1"/>
    <property type="molecule type" value="Genomic_DNA"/>
</dbReference>
<evidence type="ECO:0000313" key="3">
    <source>
        <dbReference type="Proteomes" id="UP001596072"/>
    </source>
</evidence>
<dbReference type="PANTHER" id="PTHR47691:SF3">
    <property type="entry name" value="HTH-TYPE TRANSCRIPTIONAL REGULATOR RV0890C-RELATED"/>
    <property type="match status" value="1"/>
</dbReference>
<keyword evidence="2" id="KW-0547">Nucleotide-binding</keyword>
<dbReference type="PANTHER" id="PTHR47691">
    <property type="entry name" value="REGULATOR-RELATED"/>
    <property type="match status" value="1"/>
</dbReference>